<sequence>MKEVPLAEYLSEHGSQPRLATALGITQSAVSQMLKSTRSIFVHVFDDGSLEAVEVKRIPNRPSKPVTKNASTFNANLRPNPPADQSAGDAGTLYSAGAAR</sequence>
<name>A0ABS9HYG7_9PSED</name>
<dbReference type="Proteomes" id="UP001162905">
    <property type="component" value="Unassembled WGS sequence"/>
</dbReference>
<organism evidence="2 3">
    <name type="scientific">Pseudomonas petrae</name>
    <dbReference type="NCBI Taxonomy" id="2912190"/>
    <lineage>
        <taxon>Bacteria</taxon>
        <taxon>Pseudomonadati</taxon>
        <taxon>Pseudomonadota</taxon>
        <taxon>Gammaproteobacteria</taxon>
        <taxon>Pseudomonadales</taxon>
        <taxon>Pseudomonadaceae</taxon>
        <taxon>Pseudomonas</taxon>
    </lineage>
</organism>
<evidence type="ECO:0000313" key="2">
    <source>
        <dbReference type="EMBL" id="MCF7540615.1"/>
    </source>
</evidence>
<evidence type="ECO:0000313" key="3">
    <source>
        <dbReference type="Proteomes" id="UP001162905"/>
    </source>
</evidence>
<dbReference type="Pfam" id="PF09048">
    <property type="entry name" value="Cro"/>
    <property type="match status" value="1"/>
</dbReference>
<keyword evidence="3" id="KW-1185">Reference proteome</keyword>
<protein>
    <submittedName>
        <fullName evidence="2">Cro/CI family transcriptional regulator</fullName>
    </submittedName>
</protein>
<gene>
    <name evidence="2" type="ORF">L4G47_00065</name>
</gene>
<feature type="compositionally biased region" description="Polar residues" evidence="1">
    <location>
        <begin position="66"/>
        <end position="77"/>
    </location>
</feature>
<dbReference type="SUPFAM" id="SSF47413">
    <property type="entry name" value="lambda repressor-like DNA-binding domains"/>
    <property type="match status" value="1"/>
</dbReference>
<accession>A0ABS9HYG7</accession>
<dbReference type="RefSeq" id="WP_237249949.1">
    <property type="nucleotide sequence ID" value="NZ_JAKJXH010000001.1"/>
</dbReference>
<dbReference type="InterPro" id="IPR010982">
    <property type="entry name" value="Lambda_DNA-bd_dom_sf"/>
</dbReference>
<comment type="caution">
    <text evidence="2">The sequence shown here is derived from an EMBL/GenBank/DDBJ whole genome shotgun (WGS) entry which is preliminary data.</text>
</comment>
<dbReference type="InterPro" id="IPR000655">
    <property type="entry name" value="Cro-like"/>
</dbReference>
<evidence type="ECO:0000256" key="1">
    <source>
        <dbReference type="SAM" id="MobiDB-lite"/>
    </source>
</evidence>
<dbReference type="EMBL" id="JAKJXH010000001">
    <property type="protein sequence ID" value="MCF7540615.1"/>
    <property type="molecule type" value="Genomic_DNA"/>
</dbReference>
<reference evidence="2" key="1">
    <citation type="submission" date="2022-01" db="EMBL/GenBank/DDBJ databases">
        <title>Pseudomonas sp. nov. isolated from Antarctic regolith.</title>
        <authorList>
            <person name="Novakova D."/>
            <person name="Sedlar K."/>
        </authorList>
    </citation>
    <scope>NUCLEOTIDE SEQUENCE</scope>
    <source>
        <strain evidence="2">P2647</strain>
    </source>
</reference>
<feature type="region of interest" description="Disordered" evidence="1">
    <location>
        <begin position="61"/>
        <end position="100"/>
    </location>
</feature>
<proteinExistence type="predicted"/>
<dbReference type="Gene3D" id="1.10.260.40">
    <property type="entry name" value="lambda repressor-like DNA-binding domains"/>
    <property type="match status" value="1"/>
</dbReference>